<comment type="caution">
    <text evidence="3">The sequence shown here is derived from an EMBL/GenBank/DDBJ whole genome shotgun (WGS) entry which is preliminary data.</text>
</comment>
<protein>
    <recommendedName>
        <fullName evidence="5">Glycosyltransferase</fullName>
    </recommendedName>
</protein>
<dbReference type="CDD" id="cd03784">
    <property type="entry name" value="GT1_Gtf-like"/>
    <property type="match status" value="1"/>
</dbReference>
<dbReference type="FunFam" id="3.40.50.2000:FF:000037">
    <property type="entry name" value="Glycosyltransferase"/>
    <property type="match status" value="1"/>
</dbReference>
<dbReference type="EMBL" id="JANJYI010000008">
    <property type="protein sequence ID" value="KAK2638416.1"/>
    <property type="molecule type" value="Genomic_DNA"/>
</dbReference>
<evidence type="ECO:0008006" key="5">
    <source>
        <dbReference type="Google" id="ProtNLM"/>
    </source>
</evidence>
<gene>
    <name evidence="3" type="ORF">Ddye_026211</name>
</gene>
<dbReference type="PANTHER" id="PTHR48049">
    <property type="entry name" value="GLYCOSYLTRANSFERASE"/>
    <property type="match status" value="1"/>
</dbReference>
<dbReference type="AlphaFoldDB" id="A0AAD9WPC6"/>
<evidence type="ECO:0000313" key="3">
    <source>
        <dbReference type="EMBL" id="KAK2638416.1"/>
    </source>
</evidence>
<evidence type="ECO:0000256" key="1">
    <source>
        <dbReference type="ARBA" id="ARBA00009995"/>
    </source>
</evidence>
<dbReference type="Proteomes" id="UP001280121">
    <property type="component" value="Unassembled WGS sequence"/>
</dbReference>
<evidence type="ECO:0000256" key="2">
    <source>
        <dbReference type="ARBA" id="ARBA00022679"/>
    </source>
</evidence>
<dbReference type="Gene3D" id="3.40.50.2000">
    <property type="entry name" value="Glycogen Phosphorylase B"/>
    <property type="match status" value="2"/>
</dbReference>
<dbReference type="GO" id="GO:0035251">
    <property type="term" value="F:UDP-glucosyltransferase activity"/>
    <property type="evidence" value="ECO:0007669"/>
    <property type="project" value="InterPro"/>
</dbReference>
<proteinExistence type="inferred from homology"/>
<dbReference type="PANTHER" id="PTHR48049:SF84">
    <property type="entry name" value="UDP-GLYCOSYLTRANSFERASE 79A6"/>
    <property type="match status" value="1"/>
</dbReference>
<sequence>MASNDEALHVVMFPYFAFGHINPFVQLSNRLCAHGVKVSFLSAPGNISRIQSTMKLTPEAEIIPIPIPEIEGLPPGFDSTADMTPAMAEILKQAIDLLQPQISSLLSQLKPQFVIFDFAQHWVPKVASELGIKTLRFSIFATISDAYVMVPPRQKSNTIDDLVRAPNGFPSDNNIALKEFEARDFLYVFMSFHGKPSVYERVLECLNGCTAIANRSCIEMEGPYVDFMKTQFQKPVLLTGPLVPESPVGDIGHKWSKWLGGFPAKSVIYCAFGSESFLSKEQIRELALGLELTGLPFLLVLNFPKNTNAETELANVLPDGFMERIGDKGVVHAGWVHQHLVLAHQSVGCFVTHVGYSSLIEGLLNDCQLVLLPMKGDQFVNSKLVAWDMRAGVEVKRREDNGYFSKADVVEAVNTVMVEDDKEPGVSIRANQNRWRDFLLNKEIQNKYIADLVQRLKALA</sequence>
<comment type="similarity">
    <text evidence="1">Belongs to the UDP-glycosyltransferase family.</text>
</comment>
<dbReference type="InterPro" id="IPR050481">
    <property type="entry name" value="UDP-glycosyltransf_plant"/>
</dbReference>
<dbReference type="Pfam" id="PF00201">
    <property type="entry name" value="UDPGT"/>
    <property type="match status" value="1"/>
</dbReference>
<name>A0AAD9WPC6_9ROSI</name>
<dbReference type="SUPFAM" id="SSF53756">
    <property type="entry name" value="UDP-Glycosyltransferase/glycogen phosphorylase"/>
    <property type="match status" value="1"/>
</dbReference>
<keyword evidence="4" id="KW-1185">Reference proteome</keyword>
<organism evidence="3 4">
    <name type="scientific">Dipteronia dyeriana</name>
    <dbReference type="NCBI Taxonomy" id="168575"/>
    <lineage>
        <taxon>Eukaryota</taxon>
        <taxon>Viridiplantae</taxon>
        <taxon>Streptophyta</taxon>
        <taxon>Embryophyta</taxon>
        <taxon>Tracheophyta</taxon>
        <taxon>Spermatophyta</taxon>
        <taxon>Magnoliopsida</taxon>
        <taxon>eudicotyledons</taxon>
        <taxon>Gunneridae</taxon>
        <taxon>Pentapetalae</taxon>
        <taxon>rosids</taxon>
        <taxon>malvids</taxon>
        <taxon>Sapindales</taxon>
        <taxon>Sapindaceae</taxon>
        <taxon>Hippocastanoideae</taxon>
        <taxon>Acereae</taxon>
        <taxon>Dipteronia</taxon>
    </lineage>
</organism>
<reference evidence="3" key="1">
    <citation type="journal article" date="2023" name="Plant J.">
        <title>Genome sequences and population genomics provide insights into the demographic history, inbreeding, and mutation load of two 'living fossil' tree species of Dipteronia.</title>
        <authorList>
            <person name="Feng Y."/>
            <person name="Comes H.P."/>
            <person name="Chen J."/>
            <person name="Zhu S."/>
            <person name="Lu R."/>
            <person name="Zhang X."/>
            <person name="Li P."/>
            <person name="Qiu J."/>
            <person name="Olsen K.M."/>
            <person name="Qiu Y."/>
        </authorList>
    </citation>
    <scope>NUCLEOTIDE SEQUENCE</scope>
    <source>
        <strain evidence="3">KIB01</strain>
    </source>
</reference>
<dbReference type="InterPro" id="IPR002213">
    <property type="entry name" value="UDP_glucos_trans"/>
</dbReference>
<keyword evidence="2" id="KW-0808">Transferase</keyword>
<accession>A0AAD9WPC6</accession>
<evidence type="ECO:0000313" key="4">
    <source>
        <dbReference type="Proteomes" id="UP001280121"/>
    </source>
</evidence>